<comment type="caution">
    <text evidence="2">The sequence shown here is derived from an EMBL/GenBank/DDBJ whole genome shotgun (WGS) entry which is preliminary data.</text>
</comment>
<dbReference type="GeneID" id="84905382"/>
<evidence type="ECO:0000313" key="3">
    <source>
        <dbReference type="Proteomes" id="UP000614058"/>
    </source>
</evidence>
<protein>
    <submittedName>
        <fullName evidence="2">Uncharacterized protein</fullName>
    </submittedName>
</protein>
<reference evidence="2 3" key="1">
    <citation type="journal article" date="2021" name="Pathogens">
        <title>Isolation and Characterization of Kingella bonacorsii sp. nov., A Novel Kingella Species Detected in a Stable Periodontitis Subject.</title>
        <authorList>
            <person name="Antezack A."/>
            <person name="Boxberger M."/>
            <person name="Rolland C."/>
            <person name="Monnet-Corti V."/>
            <person name="La Scola B."/>
        </authorList>
    </citation>
    <scope>NUCLEOTIDE SEQUENCE [LARGE SCALE GENOMIC DNA]</scope>
    <source>
        <strain evidence="2 3">Marseille-Q4569</strain>
    </source>
</reference>
<dbReference type="RefSeq" id="WP_003793177.1">
    <property type="nucleotide sequence ID" value="NZ_JAEHNZ010000002.1"/>
</dbReference>
<name>A0ABS1BTE2_9NEIS</name>
<sequence length="202" mass="22800">MPRPILTTALLAASLVLAVPTLAAPKTAKPAAAQTHPQGQPENVWDEFQRSQNKLQQIPNSKLQPVKHLKAKNLIDEWLIYTETDEGISLHTSIIDKNHTGTNVAALSIRKTQSRLTIRQQFTWQFNEKTQTFTQRITDFATSENDAPFKQDPSKIGKTITSKARLLRWDGKPDMLELTDQASGEKQIYFKLDIDEPPKTLN</sequence>
<dbReference type="EMBL" id="JAEHNZ010000002">
    <property type="protein sequence ID" value="MBK0396566.1"/>
    <property type="molecule type" value="Genomic_DNA"/>
</dbReference>
<feature type="signal peptide" evidence="1">
    <location>
        <begin position="1"/>
        <end position="23"/>
    </location>
</feature>
<keyword evidence="3" id="KW-1185">Reference proteome</keyword>
<gene>
    <name evidence="2" type="ORF">JDW22_08270</name>
</gene>
<evidence type="ECO:0000256" key="1">
    <source>
        <dbReference type="SAM" id="SignalP"/>
    </source>
</evidence>
<accession>A0ABS1BTE2</accession>
<proteinExistence type="predicted"/>
<dbReference type="Proteomes" id="UP000614058">
    <property type="component" value="Unassembled WGS sequence"/>
</dbReference>
<organism evidence="2 3">
    <name type="scientific">Kingella bonacorsii</name>
    <dbReference type="NCBI Taxonomy" id="2796361"/>
    <lineage>
        <taxon>Bacteria</taxon>
        <taxon>Pseudomonadati</taxon>
        <taxon>Pseudomonadota</taxon>
        <taxon>Betaproteobacteria</taxon>
        <taxon>Neisseriales</taxon>
        <taxon>Neisseriaceae</taxon>
        <taxon>Kingella</taxon>
    </lineage>
</organism>
<feature type="chain" id="PRO_5047367504" evidence="1">
    <location>
        <begin position="24"/>
        <end position="202"/>
    </location>
</feature>
<evidence type="ECO:0000313" key="2">
    <source>
        <dbReference type="EMBL" id="MBK0396566.1"/>
    </source>
</evidence>
<keyword evidence="1" id="KW-0732">Signal</keyword>